<evidence type="ECO:0000313" key="4">
    <source>
        <dbReference type="Proteomes" id="UP000076532"/>
    </source>
</evidence>
<accession>A0A166D826</accession>
<dbReference type="GO" id="GO:0016787">
    <property type="term" value="F:hydrolase activity"/>
    <property type="evidence" value="ECO:0007669"/>
    <property type="project" value="UniProtKB-KW"/>
</dbReference>
<feature type="non-terminal residue" evidence="3">
    <location>
        <position position="1"/>
    </location>
</feature>
<keyword evidence="1" id="KW-0378">Hydrolase</keyword>
<sequence>LRGKFGCHVVRRTGASKDNEGKPLAGIAPAREHVLSLDLYPAEYDFLAEMTEDFQKSDGKKKVKASHQNFYIHTRRGLTHEVCTCGARPKDWICPKTMEEWMRHPSAKLCATGRIASHHLATDNAQPLHCVSERELIPNPDAKVTDRPHGLPRDRIVIYSAFPSSSEVITDVLRVYGVELLEFNGSMSEKAKAESLAEFKSEEDGTRRVMLLSSVGTTGLNLDFANVLIILDTLWSVMDDLQLQGRLKRYPQSKGVEIYRLIAARTADETIQMLSTGKGKIHEKFTSASLAFRE</sequence>
<dbReference type="Proteomes" id="UP000076532">
    <property type="component" value="Unassembled WGS sequence"/>
</dbReference>
<dbReference type="CDD" id="cd18793">
    <property type="entry name" value="SF2_C_SNF"/>
    <property type="match status" value="1"/>
</dbReference>
<dbReference type="EMBL" id="KV417617">
    <property type="protein sequence ID" value="KZP14422.1"/>
    <property type="molecule type" value="Genomic_DNA"/>
</dbReference>
<keyword evidence="4" id="KW-1185">Reference proteome</keyword>
<dbReference type="Gene3D" id="3.40.50.300">
    <property type="entry name" value="P-loop containing nucleotide triphosphate hydrolases"/>
    <property type="match status" value="1"/>
</dbReference>
<proteinExistence type="predicted"/>
<dbReference type="STRING" id="436010.A0A166D826"/>
<dbReference type="SUPFAM" id="SSF52540">
    <property type="entry name" value="P-loop containing nucleoside triphosphate hydrolases"/>
    <property type="match status" value="1"/>
</dbReference>
<reference evidence="3 4" key="1">
    <citation type="journal article" date="2016" name="Mol. Biol. Evol.">
        <title>Comparative Genomics of Early-Diverging Mushroom-Forming Fungi Provides Insights into the Origins of Lignocellulose Decay Capabilities.</title>
        <authorList>
            <person name="Nagy L.G."/>
            <person name="Riley R."/>
            <person name="Tritt A."/>
            <person name="Adam C."/>
            <person name="Daum C."/>
            <person name="Floudas D."/>
            <person name="Sun H."/>
            <person name="Yadav J.S."/>
            <person name="Pangilinan J."/>
            <person name="Larsson K.H."/>
            <person name="Matsuura K."/>
            <person name="Barry K."/>
            <person name="Labutti K."/>
            <person name="Kuo R."/>
            <person name="Ohm R.A."/>
            <person name="Bhattacharya S.S."/>
            <person name="Shirouzu T."/>
            <person name="Yoshinaga Y."/>
            <person name="Martin F.M."/>
            <person name="Grigoriev I.V."/>
            <person name="Hibbett D.S."/>
        </authorList>
    </citation>
    <scope>NUCLEOTIDE SEQUENCE [LARGE SCALE GENOMIC DNA]</scope>
    <source>
        <strain evidence="3 4">CBS 109695</strain>
    </source>
</reference>
<organism evidence="3 4">
    <name type="scientific">Athelia psychrophila</name>
    <dbReference type="NCBI Taxonomy" id="1759441"/>
    <lineage>
        <taxon>Eukaryota</taxon>
        <taxon>Fungi</taxon>
        <taxon>Dikarya</taxon>
        <taxon>Basidiomycota</taxon>
        <taxon>Agaricomycotina</taxon>
        <taxon>Agaricomycetes</taxon>
        <taxon>Agaricomycetidae</taxon>
        <taxon>Atheliales</taxon>
        <taxon>Atheliaceae</taxon>
        <taxon>Athelia</taxon>
    </lineage>
</organism>
<dbReference type="AlphaFoldDB" id="A0A166D826"/>
<evidence type="ECO:0000256" key="1">
    <source>
        <dbReference type="ARBA" id="ARBA00022801"/>
    </source>
</evidence>
<dbReference type="SMART" id="SM00490">
    <property type="entry name" value="HELICc"/>
    <property type="match status" value="1"/>
</dbReference>
<feature type="domain" description="Helicase C-terminal" evidence="2">
    <location>
        <begin position="143"/>
        <end position="289"/>
    </location>
</feature>
<dbReference type="Pfam" id="PF00271">
    <property type="entry name" value="Helicase_C"/>
    <property type="match status" value="1"/>
</dbReference>
<dbReference type="OrthoDB" id="3270319at2759"/>
<dbReference type="PANTHER" id="PTHR10799">
    <property type="entry name" value="SNF2/RAD54 HELICASE FAMILY"/>
    <property type="match status" value="1"/>
</dbReference>
<evidence type="ECO:0000259" key="2">
    <source>
        <dbReference type="PROSITE" id="PS51194"/>
    </source>
</evidence>
<protein>
    <recommendedName>
        <fullName evidence="2">Helicase C-terminal domain-containing protein</fullName>
    </recommendedName>
</protein>
<dbReference type="InterPro" id="IPR049730">
    <property type="entry name" value="SNF2/RAD54-like_C"/>
</dbReference>
<gene>
    <name evidence="3" type="ORF">FIBSPDRAFT_684637</name>
</gene>
<name>A0A166D826_9AGAM</name>
<feature type="non-terminal residue" evidence="3">
    <location>
        <position position="294"/>
    </location>
</feature>
<dbReference type="InterPro" id="IPR027417">
    <property type="entry name" value="P-loop_NTPase"/>
</dbReference>
<evidence type="ECO:0000313" key="3">
    <source>
        <dbReference type="EMBL" id="KZP14422.1"/>
    </source>
</evidence>
<dbReference type="PROSITE" id="PS51194">
    <property type="entry name" value="HELICASE_CTER"/>
    <property type="match status" value="1"/>
</dbReference>
<dbReference type="InterPro" id="IPR001650">
    <property type="entry name" value="Helicase_C-like"/>
</dbReference>